<dbReference type="Proteomes" id="UP000330809">
    <property type="component" value="Unassembled WGS sequence"/>
</dbReference>
<organism evidence="3 4">
    <name type="scientific">Pseudomonas fragi</name>
    <dbReference type="NCBI Taxonomy" id="296"/>
    <lineage>
        <taxon>Bacteria</taxon>
        <taxon>Pseudomonadati</taxon>
        <taxon>Pseudomonadota</taxon>
        <taxon>Gammaproteobacteria</taxon>
        <taxon>Pseudomonadales</taxon>
        <taxon>Pseudomonadaceae</taxon>
        <taxon>Pseudomonas</taxon>
    </lineage>
</organism>
<evidence type="ECO:0000313" key="4">
    <source>
        <dbReference type="Proteomes" id="UP000330809"/>
    </source>
</evidence>
<dbReference type="EMBL" id="CAACYJ010000002">
    <property type="protein sequence ID" value="VFB17756.1"/>
    <property type="molecule type" value="Genomic_DNA"/>
</dbReference>
<dbReference type="AlphaFoldDB" id="A0A449IEF1"/>
<evidence type="ECO:0000256" key="1">
    <source>
        <dbReference type="SAM" id="Coils"/>
    </source>
</evidence>
<proteinExistence type="predicted"/>
<accession>A0A449IEF1</accession>
<gene>
    <name evidence="3" type="primary">tnpAa</name>
    <name evidence="3" type="ORF">NCTC10754_00276</name>
</gene>
<evidence type="ECO:0000313" key="3">
    <source>
        <dbReference type="EMBL" id="VFB17756.1"/>
    </source>
</evidence>
<feature type="coiled-coil region" evidence="1">
    <location>
        <begin position="289"/>
        <end position="365"/>
    </location>
</feature>
<dbReference type="InterPro" id="IPR025296">
    <property type="entry name" value="DUF4158"/>
</dbReference>
<reference evidence="3 4" key="1">
    <citation type="submission" date="2019-02" db="EMBL/GenBank/DDBJ databases">
        <authorList>
            <consortium name="Pathogen Informatics"/>
        </authorList>
    </citation>
    <scope>NUCLEOTIDE SEQUENCE [LARGE SCALE GENOMIC DNA]</scope>
    <source>
        <strain evidence="3 4">3012STDY7103891</strain>
    </source>
</reference>
<keyword evidence="1" id="KW-0175">Coiled coil</keyword>
<dbReference type="Pfam" id="PF13700">
    <property type="entry name" value="DUF4158"/>
    <property type="match status" value="1"/>
</dbReference>
<name>A0A449IEF1_PSEFR</name>
<feature type="domain" description="DUF4158" evidence="2">
    <location>
        <begin position="6"/>
        <end position="169"/>
    </location>
</feature>
<evidence type="ECO:0000259" key="2">
    <source>
        <dbReference type="Pfam" id="PF13700"/>
    </source>
</evidence>
<sequence length="380" mass="43786">MLRRSILSATERDTLLALPDSQDDLIRYYTFNESDLSLIRQRRGDANRLGFAVQLCLLRYPGYALASDSVLPDPVIEWVARQVQAAPESWPKYGERDVTRREHAQELRTYLGLLPFGLSDFRALVRELTNLAQQTDKSLLLAGQALESLRQQRRILPTLTVIDRACSEAVARANRRVYRALIEPLSQQHRNKLDELLTLKAGSNSTWLTWLRQSPLKPNSRHIMEHIERLKIFQLVGLPEGLDRLIHQNRLLKLAREGGQEQRWAQDHDRLQSTLHTSQESLILSRSAQEQLARQLAELKQIHQALEQRHVQDEQCLADTRTKLAVAERERRLLTDRFTQAESQLTELAREQQRLLQDNAVLNSQLVELRTLPPNPPLAS</sequence>
<protein>
    <submittedName>
        <fullName evidence="3">Transposase TnpAa</fullName>
    </submittedName>
</protein>